<dbReference type="InterPro" id="IPR036249">
    <property type="entry name" value="Thioredoxin-like_sf"/>
</dbReference>
<dbReference type="OrthoDB" id="9785502at2"/>
<feature type="domain" description="Thioredoxin" evidence="6">
    <location>
        <begin position="10"/>
        <end position="181"/>
    </location>
</feature>
<dbReference type="PROSITE" id="PS51355">
    <property type="entry name" value="GLUTATHIONE_PEROXID_3"/>
    <property type="match status" value="1"/>
</dbReference>
<keyword evidence="10" id="KW-1185">Reference proteome</keyword>
<organism evidence="7 9">
    <name type="scientific">Aliidiomarina maris</name>
    <dbReference type="NCBI Taxonomy" id="531312"/>
    <lineage>
        <taxon>Bacteria</taxon>
        <taxon>Pseudomonadati</taxon>
        <taxon>Pseudomonadota</taxon>
        <taxon>Gammaproteobacteria</taxon>
        <taxon>Alteromonadales</taxon>
        <taxon>Idiomarinaceae</taxon>
        <taxon>Aliidiomarina</taxon>
    </lineage>
</organism>
<keyword evidence="3 5" id="KW-0560">Oxidoreductase</keyword>
<dbReference type="Gene3D" id="3.40.30.10">
    <property type="entry name" value="Glutaredoxin"/>
    <property type="match status" value="1"/>
</dbReference>
<dbReference type="SUPFAM" id="SSF52833">
    <property type="entry name" value="Thioredoxin-like"/>
    <property type="match status" value="1"/>
</dbReference>
<dbReference type="PIRSF" id="PIRSF000303">
    <property type="entry name" value="Glutathion_perox"/>
    <property type="match status" value="1"/>
</dbReference>
<dbReference type="Proteomes" id="UP000287865">
    <property type="component" value="Unassembled WGS sequence"/>
</dbReference>
<name>A0A327WUF4_9GAMM</name>
<reference evidence="7 9" key="2">
    <citation type="submission" date="2018-06" db="EMBL/GenBank/DDBJ databases">
        <title>Genomic Encyclopedia of Type Strains, Phase III (KMG-III): the genomes of soil and plant-associated and newly described type strains.</title>
        <authorList>
            <person name="Whitman W."/>
        </authorList>
    </citation>
    <scope>NUCLEOTIDE SEQUENCE [LARGE SCALE GENOMIC DNA]</scope>
    <source>
        <strain evidence="7 9">CGMCC 1.15366</strain>
    </source>
</reference>
<keyword evidence="2 5" id="KW-0575">Peroxidase</keyword>
<evidence type="ECO:0000313" key="9">
    <source>
        <dbReference type="Proteomes" id="UP000249203"/>
    </source>
</evidence>
<comment type="caution">
    <text evidence="7">The sequence shown here is derived from an EMBL/GenBank/DDBJ whole genome shotgun (WGS) entry which is preliminary data.</text>
</comment>
<accession>A0A327WUF4</accession>
<comment type="similarity">
    <text evidence="1 5">Belongs to the glutathione peroxidase family.</text>
</comment>
<dbReference type="Pfam" id="PF00255">
    <property type="entry name" value="GSHPx"/>
    <property type="match status" value="1"/>
</dbReference>
<dbReference type="GO" id="GO:0034599">
    <property type="term" value="P:cellular response to oxidative stress"/>
    <property type="evidence" value="ECO:0007669"/>
    <property type="project" value="TreeGrafter"/>
</dbReference>
<dbReference type="AlphaFoldDB" id="A0A327WUF4"/>
<feature type="active site" evidence="4">
    <location>
        <position position="62"/>
    </location>
</feature>
<evidence type="ECO:0000256" key="5">
    <source>
        <dbReference type="RuleBase" id="RU000499"/>
    </source>
</evidence>
<proteinExistence type="inferred from homology"/>
<dbReference type="Proteomes" id="UP000249203">
    <property type="component" value="Unassembled WGS sequence"/>
</dbReference>
<evidence type="ECO:0000313" key="10">
    <source>
        <dbReference type="Proteomes" id="UP000287865"/>
    </source>
</evidence>
<dbReference type="InterPro" id="IPR013766">
    <property type="entry name" value="Thioredoxin_domain"/>
</dbReference>
<dbReference type="PROSITE" id="PS51352">
    <property type="entry name" value="THIOREDOXIN_2"/>
    <property type="match status" value="1"/>
</dbReference>
<dbReference type="PANTHER" id="PTHR11592:SF44">
    <property type="entry name" value="GLUTATHIONE PEROXIDASE"/>
    <property type="match status" value="1"/>
</dbReference>
<sequence length="181" mass="20028">MLASLMFAMTLAGADAPAETHDHTCQGPLQGEFRLLRSEDSVDLCELSANKVTLVVNTASQCGFTGQFEGLEALYQSYREQGFQVVGFPSDSFNQEYGNEEQTADVCYINYGVTFPMMATSKVRGGDANPVFADLIAQTGEAPRWNFYKYLVNRDGDVLGVYPSTTPPDDQRLRRDIERAL</sequence>
<evidence type="ECO:0000259" key="6">
    <source>
        <dbReference type="PROSITE" id="PS51352"/>
    </source>
</evidence>
<dbReference type="PANTHER" id="PTHR11592">
    <property type="entry name" value="GLUTATHIONE PEROXIDASE"/>
    <property type="match status" value="1"/>
</dbReference>
<evidence type="ECO:0000313" key="8">
    <source>
        <dbReference type="EMBL" id="RUO23750.1"/>
    </source>
</evidence>
<gene>
    <name evidence="7" type="ORF">B0I24_10881</name>
    <name evidence="8" type="ORF">CWE07_09560</name>
</gene>
<evidence type="ECO:0000313" key="7">
    <source>
        <dbReference type="EMBL" id="RAJ96502.1"/>
    </source>
</evidence>
<evidence type="ECO:0000256" key="3">
    <source>
        <dbReference type="ARBA" id="ARBA00023002"/>
    </source>
</evidence>
<dbReference type="InterPro" id="IPR000889">
    <property type="entry name" value="Glutathione_peroxidase"/>
</dbReference>
<reference evidence="8 10" key="1">
    <citation type="journal article" date="2018" name="Front. Microbiol.">
        <title>Genome-Based Analysis Reveals the Taxonomy and Diversity of the Family Idiomarinaceae.</title>
        <authorList>
            <person name="Liu Y."/>
            <person name="Lai Q."/>
            <person name="Shao Z."/>
        </authorList>
    </citation>
    <scope>NUCLEOTIDE SEQUENCE [LARGE SCALE GENOMIC DNA]</scope>
    <source>
        <strain evidence="8 10">CF12-14</strain>
    </source>
</reference>
<evidence type="ECO:0000256" key="4">
    <source>
        <dbReference type="PIRSR" id="PIRSR000303-1"/>
    </source>
</evidence>
<dbReference type="CDD" id="cd00340">
    <property type="entry name" value="GSH_Peroxidase"/>
    <property type="match status" value="1"/>
</dbReference>
<evidence type="ECO:0000256" key="1">
    <source>
        <dbReference type="ARBA" id="ARBA00006926"/>
    </source>
</evidence>
<evidence type="ECO:0000256" key="2">
    <source>
        <dbReference type="ARBA" id="ARBA00022559"/>
    </source>
</evidence>
<dbReference type="EMBL" id="QLMD01000008">
    <property type="protein sequence ID" value="RAJ96502.1"/>
    <property type="molecule type" value="Genomic_DNA"/>
</dbReference>
<protein>
    <recommendedName>
        <fullName evidence="5">Glutathione peroxidase</fullName>
    </recommendedName>
</protein>
<dbReference type="GO" id="GO:0004601">
    <property type="term" value="F:peroxidase activity"/>
    <property type="evidence" value="ECO:0007669"/>
    <property type="project" value="UniProtKB-KW"/>
</dbReference>
<dbReference type="EMBL" id="PIPK01000008">
    <property type="protein sequence ID" value="RUO23750.1"/>
    <property type="molecule type" value="Genomic_DNA"/>
</dbReference>
<dbReference type="RefSeq" id="WP_111569671.1">
    <property type="nucleotide sequence ID" value="NZ_PIPK01000008.1"/>
</dbReference>
<dbReference type="PRINTS" id="PR01011">
    <property type="entry name" value="GLUTPROXDASE"/>
</dbReference>